<reference evidence="11" key="1">
    <citation type="journal article" date="2011" name="Genome Biol.">
        <title>The draft genome of the carcinogenic human liver fluke Clonorchis sinensis.</title>
        <authorList>
            <person name="Wang X."/>
            <person name="Chen W."/>
            <person name="Huang Y."/>
            <person name="Sun J."/>
            <person name="Men J."/>
            <person name="Liu H."/>
            <person name="Luo F."/>
            <person name="Guo L."/>
            <person name="Lv X."/>
            <person name="Deng C."/>
            <person name="Zhou C."/>
            <person name="Fan Y."/>
            <person name="Li X."/>
            <person name="Huang L."/>
            <person name="Hu Y."/>
            <person name="Liang C."/>
            <person name="Hu X."/>
            <person name="Xu J."/>
            <person name="Yu X."/>
        </authorList>
    </citation>
    <scope>NUCLEOTIDE SEQUENCE [LARGE SCALE GENOMIC DNA]</scope>
    <source>
        <strain evidence="11">Henan</strain>
    </source>
</reference>
<sequence length="673" mass="75010">MKAIITAYFVVCGRRYTMIPSNSEFHITQLALVNMMSNQVRGLNMRGDLCFKKENMLTFSAEYQCLAVRLSQRFRLRTLVTPSIGLGANLLTGRGDTSAVRDIVRHGPVARSVARVIIIIIKDSNINVDTGALLPYNHKVRLMARVHQSYCLQCIPSLPGLPSEDSAVTPCIDASFVLTTASRFLDNIILLCDSYKVGNVIVLYAPHKVSHYAQYPPGTETIYSYFESRGGKFPHTVFFGLQYVLKRALVGSVVSHQKIDEAKKLFADHFGREIFNEAGWRYIADHHKGYLPLRIKAVPEGSVIPTRNVLFTVENTDPKCYWLTNYVETILVQVWYPIAVATNSRTMKQLLAKYLLETSDNLDSLFFKLHDFGFRGVSSIESAALGGAAHLVNFRGTDTLAGVMLARSFYHCPMAGVSIPATEHSTMTVWGEEHEVDAYKHLLDIYPTGTFACVSDSYNVWNACESIWGEKLRVQVKNRNGTLVIRPDSGDPIKVVPKVLDILGEKFKYTVNSKGYKVLPPFLRVIQGDGVSLQALEPILESIKAAGWSLENVAFGSGGALLQQLNRDTQKCAFKCSHAVVNGEPADVFKHPITDLQKTSKKGRLTLEYCEEQGDYITIEEGLGCATKDILIPVFENGVLLKDYSMDEIRHRAELPEVLARLCNHEPISDGEL</sequence>
<dbReference type="Proteomes" id="UP000008909">
    <property type="component" value="Unassembled WGS sequence"/>
</dbReference>
<feature type="domain" description="Nicotinamide phosphoribosyltransferase N-terminal" evidence="10">
    <location>
        <begin position="202"/>
        <end position="295"/>
    </location>
</feature>
<evidence type="ECO:0000256" key="8">
    <source>
        <dbReference type="ARBA" id="ARBA00047835"/>
    </source>
</evidence>
<dbReference type="AlphaFoldDB" id="H2KU70"/>
<comment type="catalytic activity">
    <reaction evidence="8">
        <text>beta-nicotinamide D-ribonucleotide + diphosphate = 5-phospho-alpha-D-ribose 1-diphosphate + nicotinamide + H(+)</text>
        <dbReference type="Rhea" id="RHEA:16149"/>
        <dbReference type="ChEBI" id="CHEBI:14649"/>
        <dbReference type="ChEBI" id="CHEBI:15378"/>
        <dbReference type="ChEBI" id="CHEBI:17154"/>
        <dbReference type="ChEBI" id="CHEBI:33019"/>
        <dbReference type="ChEBI" id="CHEBI:58017"/>
        <dbReference type="EC" id="2.4.2.12"/>
    </reaction>
    <physiologicalReaction direction="right-to-left" evidence="8">
        <dbReference type="Rhea" id="RHEA:16151"/>
    </physiologicalReaction>
</comment>
<dbReference type="SUPFAM" id="SSF51690">
    <property type="entry name" value="Nicotinate/Quinolinate PRTase C-terminal domain-like"/>
    <property type="match status" value="1"/>
</dbReference>
<evidence type="ECO:0000259" key="9">
    <source>
        <dbReference type="Pfam" id="PF04095"/>
    </source>
</evidence>
<comment type="pathway">
    <text evidence="5">Cofactor biosynthesis; NAD(+) biosynthesis; nicotinamide D-ribonucleotide from 5-phospho-alpha-D-ribose 1-diphosphate and nicotinamide: step 1/1.</text>
</comment>
<name>H2KU70_CLOSI</name>
<evidence type="ECO:0000256" key="6">
    <source>
        <dbReference type="ARBA" id="ARBA00035024"/>
    </source>
</evidence>
<proteinExistence type="inferred from homology"/>
<evidence type="ECO:0000256" key="3">
    <source>
        <dbReference type="ARBA" id="ARBA00022676"/>
    </source>
</evidence>
<evidence type="ECO:0000259" key="10">
    <source>
        <dbReference type="Pfam" id="PF18127"/>
    </source>
</evidence>
<dbReference type="InterPro" id="IPR041529">
    <property type="entry name" value="DUF5598"/>
</dbReference>
<dbReference type="Pfam" id="PF04095">
    <property type="entry name" value="NAPRTase"/>
    <property type="match status" value="1"/>
</dbReference>
<keyword evidence="4 11" id="KW-0808">Transferase</keyword>
<evidence type="ECO:0000256" key="5">
    <source>
        <dbReference type="ARBA" id="ARBA00035007"/>
    </source>
</evidence>
<evidence type="ECO:0000256" key="1">
    <source>
        <dbReference type="ARBA" id="ARBA00010897"/>
    </source>
</evidence>
<accession>H2KU70</accession>
<organism evidence="11 12">
    <name type="scientific">Clonorchis sinensis</name>
    <name type="common">Chinese liver fluke</name>
    <dbReference type="NCBI Taxonomy" id="79923"/>
    <lineage>
        <taxon>Eukaryota</taxon>
        <taxon>Metazoa</taxon>
        <taxon>Spiralia</taxon>
        <taxon>Lophotrochozoa</taxon>
        <taxon>Platyhelminthes</taxon>
        <taxon>Trematoda</taxon>
        <taxon>Digenea</taxon>
        <taxon>Opisthorchiida</taxon>
        <taxon>Opisthorchiata</taxon>
        <taxon>Opisthorchiidae</taxon>
        <taxon>Clonorchis</taxon>
    </lineage>
</organism>
<dbReference type="GO" id="GO:0009435">
    <property type="term" value="P:NAD+ biosynthetic process"/>
    <property type="evidence" value="ECO:0007669"/>
    <property type="project" value="UniProtKB-UniPathway"/>
</dbReference>
<evidence type="ECO:0000256" key="2">
    <source>
        <dbReference type="ARBA" id="ARBA00022642"/>
    </source>
</evidence>
<keyword evidence="2" id="KW-0662">Pyridine nucleotide biosynthesis</keyword>
<dbReference type="PANTHER" id="PTHR43816:SF1">
    <property type="entry name" value="NICOTINAMIDE PHOSPHORIBOSYLTRANSFERASE"/>
    <property type="match status" value="1"/>
</dbReference>
<dbReference type="InterPro" id="IPR013785">
    <property type="entry name" value="Aldolase_TIM"/>
</dbReference>
<protein>
    <recommendedName>
        <fullName evidence="7">Nicotinamide phosphoribosyltransferase</fullName>
        <ecNumber evidence="6">2.4.2.12</ecNumber>
    </recommendedName>
</protein>
<gene>
    <name evidence="11" type="ORF">CLF_107953</name>
</gene>
<dbReference type="NCBIfam" id="NF006629">
    <property type="entry name" value="PRK09198.1"/>
    <property type="match status" value="1"/>
</dbReference>
<evidence type="ECO:0000256" key="7">
    <source>
        <dbReference type="ARBA" id="ARBA00035036"/>
    </source>
</evidence>
<dbReference type="Pfam" id="PF18127">
    <property type="entry name" value="NAMPT_N"/>
    <property type="match status" value="1"/>
</dbReference>
<dbReference type="InterPro" id="IPR036068">
    <property type="entry name" value="Nicotinate_pribotase-like_C"/>
</dbReference>
<comment type="similarity">
    <text evidence="1">Belongs to the NAPRTase family.</text>
</comment>
<keyword evidence="12" id="KW-1185">Reference proteome</keyword>
<dbReference type="GO" id="GO:0047280">
    <property type="term" value="F:nicotinamide phosphoribosyltransferase activity"/>
    <property type="evidence" value="ECO:0007669"/>
    <property type="project" value="UniProtKB-EC"/>
</dbReference>
<keyword evidence="3 11" id="KW-0328">Glycosyltransferase</keyword>
<feature type="domain" description="Nicotinate/nicotinamide phosphoribosyltransferase" evidence="9">
    <location>
        <begin position="367"/>
        <end position="605"/>
    </location>
</feature>
<dbReference type="Gene3D" id="3.20.20.70">
    <property type="entry name" value="Aldolase class I"/>
    <property type="match status" value="1"/>
</dbReference>
<evidence type="ECO:0000313" key="12">
    <source>
        <dbReference type="Proteomes" id="UP000008909"/>
    </source>
</evidence>
<dbReference type="CDD" id="cd01569">
    <property type="entry name" value="PBEF_like"/>
    <property type="match status" value="1"/>
</dbReference>
<dbReference type="PANTHER" id="PTHR43816">
    <property type="entry name" value="NICOTINAMIDE PHOSPHORIBOSYLTRANSFERASE"/>
    <property type="match status" value="1"/>
</dbReference>
<dbReference type="InterPro" id="IPR041525">
    <property type="entry name" value="N/Namide_PRibTrfase"/>
</dbReference>
<dbReference type="UniPathway" id="UPA00253"/>
<dbReference type="EC" id="2.4.2.12" evidence="6"/>
<evidence type="ECO:0000256" key="4">
    <source>
        <dbReference type="ARBA" id="ARBA00022679"/>
    </source>
</evidence>
<evidence type="ECO:0000313" key="11">
    <source>
        <dbReference type="EMBL" id="GAA37138.2"/>
    </source>
</evidence>
<dbReference type="EMBL" id="DF144015">
    <property type="protein sequence ID" value="GAA37138.2"/>
    <property type="molecule type" value="Genomic_DNA"/>
</dbReference>
<dbReference type="InterPro" id="IPR016471">
    <property type="entry name" value="Nicotinamide_PRibTrfase"/>
</dbReference>